<dbReference type="Proteomes" id="UP000199158">
    <property type="component" value="Unassembled WGS sequence"/>
</dbReference>
<keyword evidence="2" id="KW-1185">Reference proteome</keyword>
<dbReference type="SUPFAM" id="SSF52540">
    <property type="entry name" value="P-loop containing nucleoside triphosphate hydrolases"/>
    <property type="match status" value="1"/>
</dbReference>
<dbReference type="Gene3D" id="3.40.50.300">
    <property type="entry name" value="P-loop containing nucleotide triphosphate hydrolases"/>
    <property type="match status" value="1"/>
</dbReference>
<dbReference type="STRING" id="474960.SAMN05216180_1460"/>
<accession>A0A1H8ANX7</accession>
<proteinExistence type="predicted"/>
<evidence type="ECO:0000313" key="1">
    <source>
        <dbReference type="EMBL" id="SEM72391.1"/>
    </source>
</evidence>
<dbReference type="EMBL" id="FOCG01000001">
    <property type="protein sequence ID" value="SEM72391.1"/>
    <property type="molecule type" value="Genomic_DNA"/>
</dbReference>
<dbReference type="OrthoDB" id="9775547at2"/>
<evidence type="ECO:0000313" key="2">
    <source>
        <dbReference type="Proteomes" id="UP000199158"/>
    </source>
</evidence>
<organism evidence="1 2">
    <name type="scientific">Hydrogenoanaerobacterium saccharovorans</name>
    <dbReference type="NCBI Taxonomy" id="474960"/>
    <lineage>
        <taxon>Bacteria</taxon>
        <taxon>Bacillati</taxon>
        <taxon>Bacillota</taxon>
        <taxon>Clostridia</taxon>
        <taxon>Eubacteriales</taxon>
        <taxon>Oscillospiraceae</taxon>
        <taxon>Hydrogenoanaerobacterium</taxon>
    </lineage>
</organism>
<dbReference type="AlphaFoldDB" id="A0A1H8ANX7"/>
<gene>
    <name evidence="1" type="ORF">SAMN05216180_1460</name>
</gene>
<reference evidence="1 2" key="1">
    <citation type="submission" date="2016-10" db="EMBL/GenBank/DDBJ databases">
        <authorList>
            <person name="de Groot N.N."/>
        </authorList>
    </citation>
    <scope>NUCLEOTIDE SEQUENCE [LARGE SCALE GENOMIC DNA]</scope>
    <source>
        <strain evidence="1 2">CGMCC 1.5070</strain>
    </source>
</reference>
<dbReference type="InterPro" id="IPR027417">
    <property type="entry name" value="P-loop_NTPase"/>
</dbReference>
<sequence>MKNKLETMDAETLMTTPLEQLKFIVDGLIPQGLHILAGSPKIGKSWLSLWICLQVAKGENVWEFETHKSEVLYLCLEDSFARIQNRLFEITDDAPSNLHFAIMSDTIGNGLEIQIENFIKEHSETGLIVIDTLQKVRSNTSANINPYAADYDDINALKQIADKNKIAIVLVHHLRKTCDSDPLNMISGTSGIAGGADTNFVLQKDKRTENTAKLICTGRDIEGRELFLEFNKNTFVWELREPIEVEQKNVDEVIIILSGFIKSVGTFTGTATELAESLKLECNPSALKKKIIKHMSYLTENNITYSENRTFERREFSLSYIPNDTMTDENSPQNLPSTCQLPSAESNLATVATCSPLCAENDDGVA</sequence>
<protein>
    <submittedName>
        <fullName evidence="1">AAA domain-containing protein</fullName>
    </submittedName>
</protein>
<dbReference type="RefSeq" id="WP_092753110.1">
    <property type="nucleotide sequence ID" value="NZ_FOCG01000001.1"/>
</dbReference>
<dbReference type="Pfam" id="PF13481">
    <property type="entry name" value="AAA_25"/>
    <property type="match status" value="1"/>
</dbReference>
<name>A0A1H8ANX7_9FIRM</name>